<keyword evidence="2" id="KW-0812">Transmembrane</keyword>
<evidence type="ECO:0000313" key="3">
    <source>
        <dbReference type="EMBL" id="EPT04577.1"/>
    </source>
</evidence>
<evidence type="ECO:0000313" key="4">
    <source>
        <dbReference type="Proteomes" id="UP000015241"/>
    </source>
</evidence>
<proteinExistence type="predicted"/>
<dbReference type="InParanoid" id="S8EHD5"/>
<organism evidence="3 4">
    <name type="scientific">Fomitopsis schrenkii</name>
    <name type="common">Brown rot fungus</name>
    <dbReference type="NCBI Taxonomy" id="2126942"/>
    <lineage>
        <taxon>Eukaryota</taxon>
        <taxon>Fungi</taxon>
        <taxon>Dikarya</taxon>
        <taxon>Basidiomycota</taxon>
        <taxon>Agaricomycotina</taxon>
        <taxon>Agaricomycetes</taxon>
        <taxon>Polyporales</taxon>
        <taxon>Fomitopsis</taxon>
    </lineage>
</organism>
<feature type="transmembrane region" description="Helical" evidence="2">
    <location>
        <begin position="38"/>
        <end position="57"/>
    </location>
</feature>
<feature type="region of interest" description="Disordered" evidence="1">
    <location>
        <begin position="82"/>
        <end position="152"/>
    </location>
</feature>
<evidence type="ECO:0000256" key="1">
    <source>
        <dbReference type="SAM" id="MobiDB-lite"/>
    </source>
</evidence>
<name>S8EHD5_FOMSC</name>
<protein>
    <submittedName>
        <fullName evidence="3">Uncharacterized protein</fullName>
    </submittedName>
</protein>
<keyword evidence="2" id="KW-1133">Transmembrane helix</keyword>
<dbReference type="AlphaFoldDB" id="S8EHD5"/>
<dbReference type="HOGENOM" id="CLU_1408794_0_0_1"/>
<dbReference type="EMBL" id="KE504126">
    <property type="protein sequence ID" value="EPT04577.1"/>
    <property type="molecule type" value="Genomic_DNA"/>
</dbReference>
<keyword evidence="4" id="KW-1185">Reference proteome</keyword>
<keyword evidence="2" id="KW-0472">Membrane</keyword>
<accession>S8EHD5</accession>
<reference evidence="3 4" key="1">
    <citation type="journal article" date="2012" name="Science">
        <title>The Paleozoic origin of enzymatic lignin decomposition reconstructed from 31 fungal genomes.</title>
        <authorList>
            <person name="Floudas D."/>
            <person name="Binder M."/>
            <person name="Riley R."/>
            <person name="Barry K."/>
            <person name="Blanchette R.A."/>
            <person name="Henrissat B."/>
            <person name="Martinez A.T."/>
            <person name="Otillar R."/>
            <person name="Spatafora J.W."/>
            <person name="Yadav J.S."/>
            <person name="Aerts A."/>
            <person name="Benoit I."/>
            <person name="Boyd A."/>
            <person name="Carlson A."/>
            <person name="Copeland A."/>
            <person name="Coutinho P.M."/>
            <person name="de Vries R.P."/>
            <person name="Ferreira P."/>
            <person name="Findley K."/>
            <person name="Foster B."/>
            <person name="Gaskell J."/>
            <person name="Glotzer D."/>
            <person name="Gorecki P."/>
            <person name="Heitman J."/>
            <person name="Hesse C."/>
            <person name="Hori C."/>
            <person name="Igarashi K."/>
            <person name="Jurgens J.A."/>
            <person name="Kallen N."/>
            <person name="Kersten P."/>
            <person name="Kohler A."/>
            <person name="Kuees U."/>
            <person name="Kumar T.K.A."/>
            <person name="Kuo A."/>
            <person name="LaButti K."/>
            <person name="Larrondo L.F."/>
            <person name="Lindquist E."/>
            <person name="Ling A."/>
            <person name="Lombard V."/>
            <person name="Lucas S."/>
            <person name="Lundell T."/>
            <person name="Martin R."/>
            <person name="McLaughlin D.J."/>
            <person name="Morgenstern I."/>
            <person name="Morin E."/>
            <person name="Murat C."/>
            <person name="Nagy L.G."/>
            <person name="Nolan M."/>
            <person name="Ohm R.A."/>
            <person name="Patyshakuliyeva A."/>
            <person name="Rokas A."/>
            <person name="Ruiz-Duenas F.J."/>
            <person name="Sabat G."/>
            <person name="Salamov A."/>
            <person name="Samejima M."/>
            <person name="Schmutz J."/>
            <person name="Slot J.C."/>
            <person name="St John F."/>
            <person name="Stenlid J."/>
            <person name="Sun H."/>
            <person name="Sun S."/>
            <person name="Syed K."/>
            <person name="Tsang A."/>
            <person name="Wiebenga A."/>
            <person name="Young D."/>
            <person name="Pisabarro A."/>
            <person name="Eastwood D.C."/>
            <person name="Martin F."/>
            <person name="Cullen D."/>
            <person name="Grigoriev I.V."/>
            <person name="Hibbett D.S."/>
        </authorList>
    </citation>
    <scope>NUCLEOTIDE SEQUENCE</scope>
    <source>
        <strain evidence="4">FP-58527</strain>
    </source>
</reference>
<dbReference type="Proteomes" id="UP000015241">
    <property type="component" value="Unassembled WGS sequence"/>
</dbReference>
<sequence>MLVSINNGSSPSGFRNLTASQGARAQFSMRIHSDTHPIHAAVIVILAMILTYLYLVMKRRLAYPLDYPLDFRIRIVHEAAAVEPPPDAQQRDRTHSRNEDGARASSSGPHRRALASLDGSGDISTTSRRPDSDTLSRPAIPPPGPCNNGKFGGLGKSSLVSSDMGCEEKQSMTLLTVEIPVADLVHEFEEWQQ</sequence>
<feature type="compositionally biased region" description="Basic and acidic residues" evidence="1">
    <location>
        <begin position="89"/>
        <end position="102"/>
    </location>
</feature>
<gene>
    <name evidence="3" type="ORF">FOMPIDRAFT_1045854</name>
</gene>
<evidence type="ECO:0000256" key="2">
    <source>
        <dbReference type="SAM" id="Phobius"/>
    </source>
</evidence>